<protein>
    <submittedName>
        <fullName evidence="2">Uncharacterized protein</fullName>
    </submittedName>
</protein>
<evidence type="ECO:0000313" key="2">
    <source>
        <dbReference type="EMBL" id="KAL2486945.1"/>
    </source>
</evidence>
<keyword evidence="3" id="KW-1185">Reference proteome</keyword>
<sequence>MATRKEPVESWQVHGHQQKAPLISFIEENEVGIRYPHCDALVVRAIVARNGLGRMLVDDGSADHPNDRFRRTPAPPQKIHGISDSGYPLRLPQSPRKARVEGFTGGHVHTSPGDEVPYAKRVAKVCGNQTEARVCYMNALRKVAKREDAAPAVMTIHSEPMDLDHIEPDEEMILDEGLDLQIIGSDSLVSPAEELKAFPVNPSEPT</sequence>
<comment type="caution">
    <text evidence="2">The sequence shown here is derived from an EMBL/GenBank/DDBJ whole genome shotgun (WGS) entry which is preliminary data.</text>
</comment>
<evidence type="ECO:0000256" key="1">
    <source>
        <dbReference type="SAM" id="MobiDB-lite"/>
    </source>
</evidence>
<dbReference type="EMBL" id="JBFOLK010000009">
    <property type="protein sequence ID" value="KAL2486945.1"/>
    <property type="molecule type" value="Genomic_DNA"/>
</dbReference>
<proteinExistence type="predicted"/>
<reference evidence="3" key="1">
    <citation type="submission" date="2024-07" db="EMBL/GenBank/DDBJ databases">
        <title>Two chromosome-level genome assemblies of Korean endemic species Abeliophyllum distichum and Forsythia ovata (Oleaceae).</title>
        <authorList>
            <person name="Jang H."/>
        </authorList>
    </citation>
    <scope>NUCLEOTIDE SEQUENCE [LARGE SCALE GENOMIC DNA]</scope>
</reference>
<accession>A0ABD1REV0</accession>
<dbReference type="Proteomes" id="UP001604336">
    <property type="component" value="Unassembled WGS sequence"/>
</dbReference>
<gene>
    <name evidence="2" type="ORF">Adt_31701</name>
</gene>
<name>A0ABD1REV0_9LAMI</name>
<feature type="region of interest" description="Disordered" evidence="1">
    <location>
        <begin position="62"/>
        <end position="93"/>
    </location>
</feature>
<organism evidence="2 3">
    <name type="scientific">Abeliophyllum distichum</name>
    <dbReference type="NCBI Taxonomy" id="126358"/>
    <lineage>
        <taxon>Eukaryota</taxon>
        <taxon>Viridiplantae</taxon>
        <taxon>Streptophyta</taxon>
        <taxon>Embryophyta</taxon>
        <taxon>Tracheophyta</taxon>
        <taxon>Spermatophyta</taxon>
        <taxon>Magnoliopsida</taxon>
        <taxon>eudicotyledons</taxon>
        <taxon>Gunneridae</taxon>
        <taxon>Pentapetalae</taxon>
        <taxon>asterids</taxon>
        <taxon>lamiids</taxon>
        <taxon>Lamiales</taxon>
        <taxon>Oleaceae</taxon>
        <taxon>Forsythieae</taxon>
        <taxon>Abeliophyllum</taxon>
    </lineage>
</organism>
<dbReference type="AlphaFoldDB" id="A0ABD1REV0"/>
<evidence type="ECO:0000313" key="3">
    <source>
        <dbReference type="Proteomes" id="UP001604336"/>
    </source>
</evidence>